<accession>A0ABN8I3W9</accession>
<dbReference type="Proteomes" id="UP000837857">
    <property type="component" value="Chromosome 16"/>
</dbReference>
<reference evidence="1" key="1">
    <citation type="submission" date="2022-03" db="EMBL/GenBank/DDBJ databases">
        <authorList>
            <person name="Martin H S."/>
        </authorList>
    </citation>
    <scope>NUCLEOTIDE SEQUENCE</scope>
</reference>
<sequence>MRLTKRYSNFEQDAARRRRWDSDVLRTCARIDGPLAAERTIKFSTYREYRFRRWSGGGRRGVLGGGGGGGFSANNAAGDAHRCHSCEIVLRV</sequence>
<keyword evidence="2" id="KW-1185">Reference proteome</keyword>
<feature type="non-terminal residue" evidence="1">
    <location>
        <position position="92"/>
    </location>
</feature>
<dbReference type="EMBL" id="OW152828">
    <property type="protein sequence ID" value="CAH2045015.1"/>
    <property type="molecule type" value="Genomic_DNA"/>
</dbReference>
<gene>
    <name evidence="1" type="ORF">IPOD504_LOCUS4894</name>
</gene>
<protein>
    <submittedName>
        <fullName evidence="1">Uncharacterized protein</fullName>
    </submittedName>
</protein>
<proteinExistence type="predicted"/>
<name>A0ABN8I3W9_9NEOP</name>
<evidence type="ECO:0000313" key="2">
    <source>
        <dbReference type="Proteomes" id="UP000837857"/>
    </source>
</evidence>
<organism evidence="1 2">
    <name type="scientific">Iphiclides podalirius</name>
    <name type="common">scarce swallowtail</name>
    <dbReference type="NCBI Taxonomy" id="110791"/>
    <lineage>
        <taxon>Eukaryota</taxon>
        <taxon>Metazoa</taxon>
        <taxon>Ecdysozoa</taxon>
        <taxon>Arthropoda</taxon>
        <taxon>Hexapoda</taxon>
        <taxon>Insecta</taxon>
        <taxon>Pterygota</taxon>
        <taxon>Neoptera</taxon>
        <taxon>Endopterygota</taxon>
        <taxon>Lepidoptera</taxon>
        <taxon>Glossata</taxon>
        <taxon>Ditrysia</taxon>
        <taxon>Papilionoidea</taxon>
        <taxon>Papilionidae</taxon>
        <taxon>Papilioninae</taxon>
        <taxon>Iphiclides</taxon>
    </lineage>
</organism>
<evidence type="ECO:0000313" key="1">
    <source>
        <dbReference type="EMBL" id="CAH2045015.1"/>
    </source>
</evidence>